<protein>
    <submittedName>
        <fullName evidence="1">tRNA wybutosine-synthesizing protein 5</fullName>
    </submittedName>
</protein>
<proteinExistence type="predicted"/>
<evidence type="ECO:0000313" key="1">
    <source>
        <dbReference type="EMBL" id="GBO03933.1"/>
    </source>
</evidence>
<feature type="non-terminal residue" evidence="1">
    <location>
        <position position="144"/>
    </location>
</feature>
<accession>A0A4Y2TTH7</accession>
<comment type="caution">
    <text evidence="1">The sequence shown here is derived from an EMBL/GenBank/DDBJ whole genome shotgun (WGS) entry which is preliminary data.</text>
</comment>
<dbReference type="EMBL" id="BGPR01031077">
    <property type="protein sequence ID" value="GBO03933.1"/>
    <property type="molecule type" value="Genomic_DNA"/>
</dbReference>
<evidence type="ECO:0000313" key="2">
    <source>
        <dbReference type="Proteomes" id="UP000499080"/>
    </source>
</evidence>
<gene>
    <name evidence="1" type="primary">Tyw5</name>
    <name evidence="1" type="ORF">AVEN_124455_1</name>
</gene>
<dbReference type="AlphaFoldDB" id="A0A4Y2TTH7"/>
<organism evidence="1 2">
    <name type="scientific">Araneus ventricosus</name>
    <name type="common">Orbweaver spider</name>
    <name type="synonym">Epeira ventricosa</name>
    <dbReference type="NCBI Taxonomy" id="182803"/>
    <lineage>
        <taxon>Eukaryota</taxon>
        <taxon>Metazoa</taxon>
        <taxon>Ecdysozoa</taxon>
        <taxon>Arthropoda</taxon>
        <taxon>Chelicerata</taxon>
        <taxon>Arachnida</taxon>
        <taxon>Araneae</taxon>
        <taxon>Araneomorphae</taxon>
        <taxon>Entelegynae</taxon>
        <taxon>Araneoidea</taxon>
        <taxon>Araneidae</taxon>
        <taxon>Araneus</taxon>
    </lineage>
</organism>
<reference evidence="1 2" key="1">
    <citation type="journal article" date="2019" name="Sci. Rep.">
        <title>Orb-weaving spider Araneus ventricosus genome elucidates the spidroin gene catalogue.</title>
        <authorList>
            <person name="Kono N."/>
            <person name="Nakamura H."/>
            <person name="Ohtoshi R."/>
            <person name="Moran D.A.P."/>
            <person name="Shinohara A."/>
            <person name="Yoshida Y."/>
            <person name="Fujiwara M."/>
            <person name="Mori M."/>
            <person name="Tomita M."/>
            <person name="Arakawa K."/>
        </authorList>
    </citation>
    <scope>NUCLEOTIDE SEQUENCE [LARGE SCALE GENOMIC DNA]</scope>
</reference>
<dbReference type="SUPFAM" id="SSF51197">
    <property type="entry name" value="Clavaminate synthase-like"/>
    <property type="match status" value="1"/>
</dbReference>
<keyword evidence="2" id="KW-1185">Reference proteome</keyword>
<dbReference type="Proteomes" id="UP000499080">
    <property type="component" value="Unassembled WGS sequence"/>
</dbReference>
<dbReference type="Gene3D" id="2.60.120.650">
    <property type="entry name" value="Cupin"/>
    <property type="match status" value="1"/>
</dbReference>
<sequence length="144" mass="16426">MANISKKGIPVVTTIEVDDLLEKRLPFVLRGANIGACSEKWNPEYLSEALGKAEVKIHVSESQHLDFLKKNFLYKTLLFEKLLQRASRSKQEDGEYFISPTECYYLRSVGKDPRKDVADIRQQFPAVAEDIIFPDFVPEGNVFS</sequence>
<dbReference type="OrthoDB" id="47172at2759"/>
<name>A0A4Y2TTH7_ARAVE</name>